<dbReference type="AlphaFoldDB" id="A0AAN8PZ72"/>
<proteinExistence type="predicted"/>
<organism evidence="1 2">
    <name type="scientific">Patella caerulea</name>
    <name type="common">Rayed Mediterranean limpet</name>
    <dbReference type="NCBI Taxonomy" id="87958"/>
    <lineage>
        <taxon>Eukaryota</taxon>
        <taxon>Metazoa</taxon>
        <taxon>Spiralia</taxon>
        <taxon>Lophotrochozoa</taxon>
        <taxon>Mollusca</taxon>
        <taxon>Gastropoda</taxon>
        <taxon>Patellogastropoda</taxon>
        <taxon>Patelloidea</taxon>
        <taxon>Patellidae</taxon>
        <taxon>Patella</taxon>
    </lineage>
</organism>
<name>A0AAN8PZ72_PATCE</name>
<dbReference type="Proteomes" id="UP001347796">
    <property type="component" value="Unassembled WGS sequence"/>
</dbReference>
<gene>
    <name evidence="1" type="ORF">SNE40_001778</name>
</gene>
<evidence type="ECO:0000313" key="1">
    <source>
        <dbReference type="EMBL" id="KAK6189784.1"/>
    </source>
</evidence>
<sequence>MESPVAVAPQTVYSKKDVCILCGFSFVLREDNSRDDIKERNQHEKRWSVTLERLEKIKKINLPNFDSDTTMEDLFHSGVCTTCLNKVENILQYENETIQLKLDLTQSRQNAKQLLLQPKQENAIRLPELPPSKPPMELQITLVPQVFPQQTVPVPVFLVKVPAQEKETVTKGIITFMILNLKLSHRSLTIH</sequence>
<protein>
    <submittedName>
        <fullName evidence="1">Uncharacterized protein</fullName>
    </submittedName>
</protein>
<accession>A0AAN8PZ72</accession>
<keyword evidence="2" id="KW-1185">Reference proteome</keyword>
<reference evidence="1 2" key="1">
    <citation type="submission" date="2024-01" db="EMBL/GenBank/DDBJ databases">
        <title>The genome of the rayed Mediterranean limpet Patella caerulea (Linnaeus, 1758).</title>
        <authorList>
            <person name="Anh-Thu Weber A."/>
            <person name="Halstead-Nussloch G."/>
        </authorList>
    </citation>
    <scope>NUCLEOTIDE SEQUENCE [LARGE SCALE GENOMIC DNA]</scope>
    <source>
        <strain evidence="1">AATW-2023a</strain>
        <tissue evidence="1">Whole specimen</tissue>
    </source>
</reference>
<dbReference type="EMBL" id="JAZGQO010000002">
    <property type="protein sequence ID" value="KAK6189784.1"/>
    <property type="molecule type" value="Genomic_DNA"/>
</dbReference>
<comment type="caution">
    <text evidence="1">The sequence shown here is derived from an EMBL/GenBank/DDBJ whole genome shotgun (WGS) entry which is preliminary data.</text>
</comment>
<evidence type="ECO:0000313" key="2">
    <source>
        <dbReference type="Proteomes" id="UP001347796"/>
    </source>
</evidence>